<dbReference type="InterPro" id="IPR020846">
    <property type="entry name" value="MFS_dom"/>
</dbReference>
<feature type="domain" description="Major facilitator superfamily (MFS) profile" evidence="6">
    <location>
        <begin position="36"/>
        <end position="506"/>
    </location>
</feature>
<gene>
    <name evidence="7" type="ORF">EW026_g2312</name>
</gene>
<evidence type="ECO:0000259" key="6">
    <source>
        <dbReference type="PROSITE" id="PS50850"/>
    </source>
</evidence>
<evidence type="ECO:0000256" key="3">
    <source>
        <dbReference type="ARBA" id="ARBA00022989"/>
    </source>
</evidence>
<reference evidence="7 8" key="1">
    <citation type="submission" date="2019-02" db="EMBL/GenBank/DDBJ databases">
        <title>Genome sequencing of the rare red list fungi Phlebia centrifuga.</title>
        <authorList>
            <person name="Buettner E."/>
            <person name="Kellner H."/>
        </authorList>
    </citation>
    <scope>NUCLEOTIDE SEQUENCE [LARGE SCALE GENOMIC DNA]</scope>
    <source>
        <strain evidence="7 8">DSM 108282</strain>
    </source>
</reference>
<comment type="subcellular location">
    <subcellularLocation>
        <location evidence="1">Membrane</location>
        <topology evidence="1">Multi-pass membrane protein</topology>
    </subcellularLocation>
</comment>
<dbReference type="Proteomes" id="UP000309038">
    <property type="component" value="Unassembled WGS sequence"/>
</dbReference>
<organism evidence="7 8">
    <name type="scientific">Hermanssonia centrifuga</name>
    <dbReference type="NCBI Taxonomy" id="98765"/>
    <lineage>
        <taxon>Eukaryota</taxon>
        <taxon>Fungi</taxon>
        <taxon>Dikarya</taxon>
        <taxon>Basidiomycota</taxon>
        <taxon>Agaricomycotina</taxon>
        <taxon>Agaricomycetes</taxon>
        <taxon>Polyporales</taxon>
        <taxon>Meruliaceae</taxon>
        <taxon>Hermanssonia</taxon>
    </lineage>
</organism>
<keyword evidence="4 5" id="KW-0472">Membrane</keyword>
<feature type="transmembrane region" description="Helical" evidence="5">
    <location>
        <begin position="317"/>
        <end position="335"/>
    </location>
</feature>
<keyword evidence="8" id="KW-1185">Reference proteome</keyword>
<dbReference type="SUPFAM" id="SSF103473">
    <property type="entry name" value="MFS general substrate transporter"/>
    <property type="match status" value="1"/>
</dbReference>
<dbReference type="InterPro" id="IPR036259">
    <property type="entry name" value="MFS_trans_sf"/>
</dbReference>
<feature type="transmembrane region" description="Helical" evidence="5">
    <location>
        <begin position="243"/>
        <end position="263"/>
    </location>
</feature>
<dbReference type="PROSITE" id="PS50850">
    <property type="entry name" value="MFS"/>
    <property type="match status" value="1"/>
</dbReference>
<evidence type="ECO:0000256" key="2">
    <source>
        <dbReference type="ARBA" id="ARBA00022692"/>
    </source>
</evidence>
<feature type="transmembrane region" description="Helical" evidence="5">
    <location>
        <begin position="283"/>
        <end position="305"/>
    </location>
</feature>
<feature type="transmembrane region" description="Helical" evidence="5">
    <location>
        <begin position="377"/>
        <end position="396"/>
    </location>
</feature>
<evidence type="ECO:0000256" key="1">
    <source>
        <dbReference type="ARBA" id="ARBA00004141"/>
    </source>
</evidence>
<accession>A0A4S4KPP7</accession>
<feature type="transmembrane region" description="Helical" evidence="5">
    <location>
        <begin position="158"/>
        <end position="176"/>
    </location>
</feature>
<dbReference type="InterPro" id="IPR011701">
    <property type="entry name" value="MFS"/>
</dbReference>
<dbReference type="Pfam" id="PF07690">
    <property type="entry name" value="MFS_1"/>
    <property type="match status" value="1"/>
</dbReference>
<feature type="transmembrane region" description="Helical" evidence="5">
    <location>
        <begin position="188"/>
        <end position="210"/>
    </location>
</feature>
<evidence type="ECO:0000256" key="5">
    <source>
        <dbReference type="SAM" id="Phobius"/>
    </source>
</evidence>
<feature type="transmembrane region" description="Helical" evidence="5">
    <location>
        <begin position="347"/>
        <end position="365"/>
    </location>
</feature>
<evidence type="ECO:0000313" key="7">
    <source>
        <dbReference type="EMBL" id="THH00187.1"/>
    </source>
</evidence>
<dbReference type="EMBL" id="SGPJ01000057">
    <property type="protein sequence ID" value="THH00187.1"/>
    <property type="molecule type" value="Genomic_DNA"/>
</dbReference>
<keyword evidence="2 5" id="KW-0812">Transmembrane</keyword>
<dbReference type="PANTHER" id="PTHR23501:SF102">
    <property type="entry name" value="DRUG TRANSPORTER, PUTATIVE (AFU_ORTHOLOGUE AFUA_3G08530)-RELATED"/>
    <property type="match status" value="1"/>
</dbReference>
<dbReference type="GO" id="GO:0022857">
    <property type="term" value="F:transmembrane transporter activity"/>
    <property type="evidence" value="ECO:0007669"/>
    <property type="project" value="InterPro"/>
</dbReference>
<proteinExistence type="predicted"/>
<sequence>MSETTTINVVNIPNVQTQGTGEVGSKPVKGWRFWLVILAMAVSAFTSALDLTAVSTALPVIADEFNATEFVWIGAAYALASTAFLPMSGGLAQVFGRRNTMLSCLLIFAIGSAMCGASPSMNFLIAARVVQGVGAGGITSLTQIILSDIVPLRERGMYNGLIGAGWAIASAIGPLVGGEFAERGNWRWLFYLSIFTSGLSGVFVAAFLHLKTPTGTLREKLRRFWTGSLASAGIQFPWSSARILVPLILGLSGLGVFLVYEATVAEFPVVPFELMRNRTSLSGYLQTFIMPIVLLGAVYYLPVYFQAVKGSGPINSGVLGFGLALTTAPFGILFGASVARTHRYRPQAYLCWSLAIIGAGLLTLLKVNSSKSMAAGFEIVLGIGLGGISTLTYFPVLSPLPVTQNAQALAFFAFTRNFGQIWGVTIGATVLQNGLVHKLPSSFIKEVAVGGEIAYSIIPLIPTLNADLRQEAQEAFTDSLRVVWQVLIGIAGIGLLASFGMAHVPLHTHTDEDWQMEQRKSEVDSELLKQASKDTIA</sequence>
<feature type="transmembrane region" description="Helical" evidence="5">
    <location>
        <begin position="482"/>
        <end position="506"/>
    </location>
</feature>
<feature type="transmembrane region" description="Helical" evidence="5">
    <location>
        <begin position="70"/>
        <end position="88"/>
    </location>
</feature>
<dbReference type="CDD" id="cd17502">
    <property type="entry name" value="MFS_Azr1_MDR_like"/>
    <property type="match status" value="1"/>
</dbReference>
<dbReference type="PRINTS" id="PR01036">
    <property type="entry name" value="TCRTETB"/>
</dbReference>
<dbReference type="PANTHER" id="PTHR23501">
    <property type="entry name" value="MAJOR FACILITATOR SUPERFAMILY"/>
    <property type="match status" value="1"/>
</dbReference>
<comment type="caution">
    <text evidence="7">The sequence shown here is derived from an EMBL/GenBank/DDBJ whole genome shotgun (WGS) entry which is preliminary data.</text>
</comment>
<feature type="transmembrane region" description="Helical" evidence="5">
    <location>
        <begin position="100"/>
        <end position="119"/>
    </location>
</feature>
<feature type="transmembrane region" description="Helical" evidence="5">
    <location>
        <begin position="33"/>
        <end position="58"/>
    </location>
</feature>
<evidence type="ECO:0000256" key="4">
    <source>
        <dbReference type="ARBA" id="ARBA00023136"/>
    </source>
</evidence>
<keyword evidence="3 5" id="KW-1133">Transmembrane helix</keyword>
<name>A0A4S4KPP7_9APHY</name>
<protein>
    <recommendedName>
        <fullName evidence="6">Major facilitator superfamily (MFS) profile domain-containing protein</fullName>
    </recommendedName>
</protein>
<dbReference type="AlphaFoldDB" id="A0A4S4KPP7"/>
<dbReference type="Gene3D" id="1.20.1250.20">
    <property type="entry name" value="MFS general substrate transporter like domains"/>
    <property type="match status" value="1"/>
</dbReference>
<evidence type="ECO:0000313" key="8">
    <source>
        <dbReference type="Proteomes" id="UP000309038"/>
    </source>
</evidence>
<dbReference type="GO" id="GO:0005886">
    <property type="term" value="C:plasma membrane"/>
    <property type="evidence" value="ECO:0007669"/>
    <property type="project" value="TreeGrafter"/>
</dbReference>